<feature type="compositionally biased region" description="Basic and acidic residues" evidence="1">
    <location>
        <begin position="8"/>
        <end position="34"/>
    </location>
</feature>
<reference evidence="2" key="1">
    <citation type="submission" date="2009-10" db="EMBL/GenBank/DDBJ databases">
        <title>Diversity of trophic interactions inside an arsenic-rich microbial ecosystem.</title>
        <authorList>
            <person name="Bertin P.N."/>
            <person name="Heinrich-Salmeron A."/>
            <person name="Pelletier E."/>
            <person name="Goulhen-Chollet F."/>
            <person name="Arsene-Ploetze F."/>
            <person name="Gallien S."/>
            <person name="Calteau A."/>
            <person name="Vallenet D."/>
            <person name="Casiot C."/>
            <person name="Chane-Woon-Ming B."/>
            <person name="Giloteaux L."/>
            <person name="Barakat M."/>
            <person name="Bonnefoy V."/>
            <person name="Bruneel O."/>
            <person name="Chandler M."/>
            <person name="Cleiss J."/>
            <person name="Duran R."/>
            <person name="Elbaz-Poulichet F."/>
            <person name="Fonknechten N."/>
            <person name="Lauga B."/>
            <person name="Mornico D."/>
            <person name="Ortet P."/>
            <person name="Schaeffer C."/>
            <person name="Siguier P."/>
            <person name="Alexander Thil Smith A."/>
            <person name="Van Dorsselaer A."/>
            <person name="Weissenbach J."/>
            <person name="Medigue C."/>
            <person name="Le Paslier D."/>
        </authorList>
    </citation>
    <scope>NUCLEOTIDE SEQUENCE</scope>
</reference>
<evidence type="ECO:0000313" key="2">
    <source>
        <dbReference type="EMBL" id="CBH98640.1"/>
    </source>
</evidence>
<accession>E6PUN3</accession>
<comment type="caution">
    <text evidence="2">The sequence shown here is derived from an EMBL/GenBank/DDBJ whole genome shotgun (WGS) entry which is preliminary data.</text>
</comment>
<sequence length="67" mass="7135">MAKPNYSYEKRQKELAKQRKKQEKLQRKAHKPDGSPDAPQGQDAESSSSGAAGNGSTPSPLEPGPSA</sequence>
<feature type="region of interest" description="Disordered" evidence="1">
    <location>
        <begin position="1"/>
        <end position="67"/>
    </location>
</feature>
<organism evidence="2">
    <name type="scientific">mine drainage metagenome</name>
    <dbReference type="NCBI Taxonomy" id="410659"/>
    <lineage>
        <taxon>unclassified sequences</taxon>
        <taxon>metagenomes</taxon>
        <taxon>ecological metagenomes</taxon>
    </lineage>
</organism>
<proteinExistence type="predicted"/>
<dbReference type="EMBL" id="CABM01000059">
    <property type="protein sequence ID" value="CBH98640.1"/>
    <property type="molecule type" value="Genomic_DNA"/>
</dbReference>
<name>E6PUN3_9ZZZZ</name>
<evidence type="ECO:0000256" key="1">
    <source>
        <dbReference type="SAM" id="MobiDB-lite"/>
    </source>
</evidence>
<dbReference type="AlphaFoldDB" id="E6PUN3"/>
<gene>
    <name evidence="2" type="ORF">CARN2_4122</name>
</gene>
<feature type="compositionally biased region" description="Low complexity" evidence="1">
    <location>
        <begin position="44"/>
        <end position="56"/>
    </location>
</feature>
<protein>
    <submittedName>
        <fullName evidence="2">Uncharacterized protein</fullName>
    </submittedName>
</protein>